<name>A0A3N7FJM4_POPTR</name>
<dbReference type="InParanoid" id="A0A3N7FJM4"/>
<keyword evidence="2" id="KW-1185">Reference proteome</keyword>
<gene>
    <name evidence="1" type="ORF">POPTR_008G153050</name>
</gene>
<organism evidence="1 2">
    <name type="scientific">Populus trichocarpa</name>
    <name type="common">Western balsam poplar</name>
    <name type="synonym">Populus balsamifera subsp. trichocarpa</name>
    <dbReference type="NCBI Taxonomy" id="3694"/>
    <lineage>
        <taxon>Eukaryota</taxon>
        <taxon>Viridiplantae</taxon>
        <taxon>Streptophyta</taxon>
        <taxon>Embryophyta</taxon>
        <taxon>Tracheophyta</taxon>
        <taxon>Spermatophyta</taxon>
        <taxon>Magnoliopsida</taxon>
        <taxon>eudicotyledons</taxon>
        <taxon>Gunneridae</taxon>
        <taxon>Pentapetalae</taxon>
        <taxon>rosids</taxon>
        <taxon>fabids</taxon>
        <taxon>Malpighiales</taxon>
        <taxon>Salicaceae</taxon>
        <taxon>Saliceae</taxon>
        <taxon>Populus</taxon>
    </lineage>
</organism>
<protein>
    <submittedName>
        <fullName evidence="1">Uncharacterized protein</fullName>
    </submittedName>
</protein>
<proteinExistence type="predicted"/>
<evidence type="ECO:0000313" key="2">
    <source>
        <dbReference type="Proteomes" id="UP000006729"/>
    </source>
</evidence>
<dbReference type="Proteomes" id="UP000006729">
    <property type="component" value="Chromosome 8"/>
</dbReference>
<reference evidence="1 2" key="1">
    <citation type="journal article" date="2006" name="Science">
        <title>The genome of black cottonwood, Populus trichocarpa (Torr. &amp; Gray).</title>
        <authorList>
            <person name="Tuskan G.A."/>
            <person name="Difazio S."/>
            <person name="Jansson S."/>
            <person name="Bohlmann J."/>
            <person name="Grigoriev I."/>
            <person name="Hellsten U."/>
            <person name="Putnam N."/>
            <person name="Ralph S."/>
            <person name="Rombauts S."/>
            <person name="Salamov A."/>
            <person name="Schein J."/>
            <person name="Sterck L."/>
            <person name="Aerts A."/>
            <person name="Bhalerao R.R."/>
            <person name="Bhalerao R.P."/>
            <person name="Blaudez D."/>
            <person name="Boerjan W."/>
            <person name="Brun A."/>
            <person name="Brunner A."/>
            <person name="Busov V."/>
            <person name="Campbell M."/>
            <person name="Carlson J."/>
            <person name="Chalot M."/>
            <person name="Chapman J."/>
            <person name="Chen G.L."/>
            <person name="Cooper D."/>
            <person name="Coutinho P.M."/>
            <person name="Couturier J."/>
            <person name="Covert S."/>
            <person name="Cronk Q."/>
            <person name="Cunningham R."/>
            <person name="Davis J."/>
            <person name="Degroeve S."/>
            <person name="Dejardin A."/>
            <person name="Depamphilis C."/>
            <person name="Detter J."/>
            <person name="Dirks B."/>
            <person name="Dubchak I."/>
            <person name="Duplessis S."/>
            <person name="Ehlting J."/>
            <person name="Ellis B."/>
            <person name="Gendler K."/>
            <person name="Goodstein D."/>
            <person name="Gribskov M."/>
            <person name="Grimwood J."/>
            <person name="Groover A."/>
            <person name="Gunter L."/>
            <person name="Hamberger B."/>
            <person name="Heinze B."/>
            <person name="Helariutta Y."/>
            <person name="Henrissat B."/>
            <person name="Holligan D."/>
            <person name="Holt R."/>
            <person name="Huang W."/>
            <person name="Islam-Faridi N."/>
            <person name="Jones S."/>
            <person name="Jones-Rhoades M."/>
            <person name="Jorgensen R."/>
            <person name="Joshi C."/>
            <person name="Kangasjarvi J."/>
            <person name="Karlsson J."/>
            <person name="Kelleher C."/>
            <person name="Kirkpatrick R."/>
            <person name="Kirst M."/>
            <person name="Kohler A."/>
            <person name="Kalluri U."/>
            <person name="Larimer F."/>
            <person name="Leebens-Mack J."/>
            <person name="Leple J.C."/>
            <person name="Locascio P."/>
            <person name="Lou Y."/>
            <person name="Lucas S."/>
            <person name="Martin F."/>
            <person name="Montanini B."/>
            <person name="Napoli C."/>
            <person name="Nelson D.R."/>
            <person name="Nelson C."/>
            <person name="Nieminen K."/>
            <person name="Nilsson O."/>
            <person name="Pereda V."/>
            <person name="Peter G."/>
            <person name="Philippe R."/>
            <person name="Pilate G."/>
            <person name="Poliakov A."/>
            <person name="Razumovskaya J."/>
            <person name="Richardson P."/>
            <person name="Rinaldi C."/>
            <person name="Ritland K."/>
            <person name="Rouze P."/>
            <person name="Ryaboy D."/>
            <person name="Schmutz J."/>
            <person name="Schrader J."/>
            <person name="Segerman B."/>
            <person name="Shin H."/>
            <person name="Siddiqui A."/>
            <person name="Sterky F."/>
            <person name="Terry A."/>
            <person name="Tsai C.J."/>
            <person name="Uberbacher E."/>
            <person name="Unneberg P."/>
            <person name="Vahala J."/>
            <person name="Wall K."/>
            <person name="Wessler S."/>
            <person name="Yang G."/>
            <person name="Yin T."/>
            <person name="Douglas C."/>
            <person name="Marra M."/>
            <person name="Sandberg G."/>
            <person name="Van de Peer Y."/>
            <person name="Rokhsar D."/>
        </authorList>
    </citation>
    <scope>NUCLEOTIDE SEQUENCE [LARGE SCALE GENOMIC DNA]</scope>
    <source>
        <strain evidence="2">cv. Nisqually</strain>
    </source>
</reference>
<evidence type="ECO:0000313" key="1">
    <source>
        <dbReference type="EMBL" id="RQO94725.1"/>
    </source>
</evidence>
<dbReference type="EMBL" id="CM009297">
    <property type="protein sequence ID" value="RQO94725.1"/>
    <property type="molecule type" value="Genomic_DNA"/>
</dbReference>
<dbReference type="AlphaFoldDB" id="A0A3N7FJM4"/>
<accession>A0A3N7FJM4</accession>
<sequence length="29" mass="3093">MGAVVEWLFSCLKGTSVNSVPCKFCEGTV</sequence>